<dbReference type="GO" id="GO:0005886">
    <property type="term" value="C:plasma membrane"/>
    <property type="evidence" value="ECO:0007669"/>
    <property type="project" value="UniProtKB-SubCell"/>
</dbReference>
<evidence type="ECO:0000256" key="4">
    <source>
        <dbReference type="ARBA" id="ARBA00022475"/>
    </source>
</evidence>
<reference evidence="11" key="1">
    <citation type="submission" date="2017-11" db="EMBL/GenBank/DDBJ databases">
        <authorList>
            <person name="Duchaud E."/>
        </authorList>
    </citation>
    <scope>NUCLEOTIDE SEQUENCE [LARGE SCALE GENOMIC DNA]</scope>
    <source>
        <strain evidence="11">Tenacibaculum sp. TNO020</strain>
    </source>
</reference>
<name>A0A2H1YK34_9FLAO</name>
<dbReference type="GO" id="GO:0015818">
    <property type="term" value="P:isoleucine transport"/>
    <property type="evidence" value="ECO:0007669"/>
    <property type="project" value="TreeGrafter"/>
</dbReference>
<keyword evidence="6" id="KW-0029">Amino-acid transport</keyword>
<keyword evidence="5 9" id="KW-0812">Transmembrane</keyword>
<feature type="transmembrane region" description="Helical" evidence="9">
    <location>
        <begin position="364"/>
        <end position="385"/>
    </location>
</feature>
<feature type="transmembrane region" description="Helical" evidence="9">
    <location>
        <begin position="331"/>
        <end position="357"/>
    </location>
</feature>
<evidence type="ECO:0000256" key="2">
    <source>
        <dbReference type="ARBA" id="ARBA00008540"/>
    </source>
</evidence>
<feature type="transmembrane region" description="Helical" evidence="9">
    <location>
        <begin position="186"/>
        <end position="208"/>
    </location>
</feature>
<comment type="similarity">
    <text evidence="2">Belongs to the branched chain amino acid transporter family.</text>
</comment>
<protein>
    <submittedName>
        <fullName evidence="10">Branched-chain amino acid ABC transporter substrate-binding protein</fullName>
    </submittedName>
</protein>
<sequence length="428" mass="46515">MNKTTKTKDIYVTGFALFSMFFGAGNLILPPYLGKNASDLWGWVTIGFFITAVFIPILGILAHAKLQGTMYDFGKKVSPTFSSIYCLLVYTIAVALPSPRTASVTHEMAIAPYFEVSSLITSLLYFSLVFIFVMNRNKVLDLLGKFLTPLIIGILLIIIFVGIFVAPTTMNPSIFDAPFVSGLLEGYQTFDAIGAVVVGGVLVVSMNFNKNTSFEAKKDLITKAGFIAGFGLLIIYAGLIYNGALFNTVFSDDATRSEVLSALSSQTLGNIGTTFLGVLVGLACFTTAVGLITGTADYIKGICKNSPKAYMATAIFACVVGILVGQFDVKYIINIALPVLMLIYPTTIVLIILNLLTEKYTSGIIFKVVVFITLFFSIPDFLDFIIDKEHLAPIKAFIPLSKEHLGWVLPAIISFILVNVFQSKNSIK</sequence>
<dbReference type="EMBL" id="OENF01000042">
    <property type="protein sequence ID" value="SOS75843.1"/>
    <property type="molecule type" value="Genomic_DNA"/>
</dbReference>
<evidence type="ECO:0000313" key="10">
    <source>
        <dbReference type="EMBL" id="SOS75843.1"/>
    </source>
</evidence>
<proteinExistence type="inferred from homology"/>
<keyword evidence="8 9" id="KW-0472">Membrane</keyword>
<feature type="transmembrane region" description="Helical" evidence="9">
    <location>
        <begin position="12"/>
        <end position="34"/>
    </location>
</feature>
<keyword evidence="7 9" id="KW-1133">Transmembrane helix</keyword>
<dbReference type="GO" id="GO:0015820">
    <property type="term" value="P:L-leucine transport"/>
    <property type="evidence" value="ECO:0007669"/>
    <property type="project" value="TreeGrafter"/>
</dbReference>
<dbReference type="GO" id="GO:0015188">
    <property type="term" value="F:L-isoleucine transmembrane transporter activity"/>
    <property type="evidence" value="ECO:0007669"/>
    <property type="project" value="TreeGrafter"/>
</dbReference>
<evidence type="ECO:0000256" key="6">
    <source>
        <dbReference type="ARBA" id="ARBA00022970"/>
    </source>
</evidence>
<feature type="transmembrane region" description="Helical" evidence="9">
    <location>
        <begin position="76"/>
        <end position="96"/>
    </location>
</feature>
<feature type="transmembrane region" description="Helical" evidence="9">
    <location>
        <begin position="146"/>
        <end position="166"/>
    </location>
</feature>
<dbReference type="PANTHER" id="PTHR30588">
    <property type="entry name" value="BRANCHED-CHAIN AMINO ACID TRANSPORT SYSTEM 2 CARRIER PROTEIN"/>
    <property type="match status" value="1"/>
</dbReference>
<keyword evidence="4" id="KW-1003">Cell membrane</keyword>
<keyword evidence="11" id="KW-1185">Reference proteome</keyword>
<evidence type="ECO:0000256" key="3">
    <source>
        <dbReference type="ARBA" id="ARBA00022448"/>
    </source>
</evidence>
<feature type="transmembrane region" description="Helical" evidence="9">
    <location>
        <begin position="40"/>
        <end position="64"/>
    </location>
</feature>
<dbReference type="RefSeq" id="WP_101918467.1">
    <property type="nucleotide sequence ID" value="NZ_JAJGWS010000004.1"/>
</dbReference>
<dbReference type="Gene3D" id="1.20.1740.10">
    <property type="entry name" value="Amino acid/polyamine transporter I"/>
    <property type="match status" value="1"/>
</dbReference>
<comment type="subcellular location">
    <subcellularLocation>
        <location evidence="1">Cell membrane</location>
        <topology evidence="1">Multi-pass membrane protein</topology>
    </subcellularLocation>
</comment>
<dbReference type="GO" id="GO:0005304">
    <property type="term" value="F:L-valine transmembrane transporter activity"/>
    <property type="evidence" value="ECO:0007669"/>
    <property type="project" value="TreeGrafter"/>
</dbReference>
<evidence type="ECO:0000256" key="8">
    <source>
        <dbReference type="ARBA" id="ARBA00023136"/>
    </source>
</evidence>
<dbReference type="Pfam" id="PF05525">
    <property type="entry name" value="Branch_AA_trans"/>
    <property type="match status" value="1"/>
</dbReference>
<dbReference type="Proteomes" id="UP000234211">
    <property type="component" value="Unassembled WGS sequence"/>
</dbReference>
<evidence type="ECO:0000256" key="7">
    <source>
        <dbReference type="ARBA" id="ARBA00022989"/>
    </source>
</evidence>
<feature type="transmembrane region" description="Helical" evidence="9">
    <location>
        <begin position="275"/>
        <end position="296"/>
    </location>
</feature>
<organism evidence="10 11">
    <name type="scientific">Tenacibaculum piscium</name>
    <dbReference type="NCBI Taxonomy" id="1458515"/>
    <lineage>
        <taxon>Bacteria</taxon>
        <taxon>Pseudomonadati</taxon>
        <taxon>Bacteroidota</taxon>
        <taxon>Flavobacteriia</taxon>
        <taxon>Flavobacteriales</taxon>
        <taxon>Flavobacteriaceae</taxon>
        <taxon>Tenacibaculum</taxon>
    </lineage>
</organism>
<dbReference type="OrthoDB" id="9783920at2"/>
<dbReference type="PANTHER" id="PTHR30588:SF0">
    <property type="entry name" value="BRANCHED-CHAIN AMINO ACID PERMEASE BRNQ"/>
    <property type="match status" value="1"/>
</dbReference>
<dbReference type="NCBIfam" id="TIGR00796">
    <property type="entry name" value="livcs"/>
    <property type="match status" value="1"/>
</dbReference>
<feature type="transmembrane region" description="Helical" evidence="9">
    <location>
        <begin position="405"/>
        <end position="421"/>
    </location>
</feature>
<accession>A0A2H1YK34</accession>
<keyword evidence="3" id="KW-0813">Transport</keyword>
<dbReference type="InterPro" id="IPR004685">
    <property type="entry name" value="Brnchd-chn_aa_trnsp_Livcs"/>
</dbReference>
<evidence type="ECO:0000256" key="5">
    <source>
        <dbReference type="ARBA" id="ARBA00022692"/>
    </source>
</evidence>
<feature type="transmembrane region" description="Helical" evidence="9">
    <location>
        <begin position="308"/>
        <end position="325"/>
    </location>
</feature>
<evidence type="ECO:0000256" key="9">
    <source>
        <dbReference type="SAM" id="Phobius"/>
    </source>
</evidence>
<evidence type="ECO:0000256" key="1">
    <source>
        <dbReference type="ARBA" id="ARBA00004651"/>
    </source>
</evidence>
<feature type="transmembrane region" description="Helical" evidence="9">
    <location>
        <begin position="116"/>
        <end position="134"/>
    </location>
</feature>
<evidence type="ECO:0000313" key="11">
    <source>
        <dbReference type="Proteomes" id="UP000234211"/>
    </source>
</evidence>
<dbReference type="AlphaFoldDB" id="A0A2H1YK34"/>
<gene>
    <name evidence="10" type="ORF">TNO020_70151</name>
</gene>
<feature type="transmembrane region" description="Helical" evidence="9">
    <location>
        <begin position="220"/>
        <end position="241"/>
    </location>
</feature>
<dbReference type="GO" id="GO:0015190">
    <property type="term" value="F:L-leucine transmembrane transporter activity"/>
    <property type="evidence" value="ECO:0007669"/>
    <property type="project" value="TreeGrafter"/>
</dbReference>